<organism evidence="2 3">
    <name type="scientific">Pseudomonas aeruginosa</name>
    <dbReference type="NCBI Taxonomy" id="287"/>
    <lineage>
        <taxon>Bacteria</taxon>
        <taxon>Pseudomonadati</taxon>
        <taxon>Pseudomonadota</taxon>
        <taxon>Gammaproteobacteria</taxon>
        <taxon>Pseudomonadales</taxon>
        <taxon>Pseudomonadaceae</taxon>
        <taxon>Pseudomonas</taxon>
    </lineage>
</organism>
<protein>
    <submittedName>
        <fullName evidence="2">META domain-containing protein</fullName>
    </submittedName>
</protein>
<dbReference type="AlphaFoldDB" id="A0A367MDZ8"/>
<accession>A0A367MDZ8</accession>
<gene>
    <name evidence="2" type="ORF">DT376_05995</name>
</gene>
<name>A0A367MDZ8_PSEAI</name>
<comment type="caution">
    <text evidence="2">The sequence shown here is derived from an EMBL/GenBank/DDBJ whole genome shotgun (WGS) entry which is preliminary data.</text>
</comment>
<dbReference type="EMBL" id="QORE01000125">
    <property type="protein sequence ID" value="RCI75757.1"/>
    <property type="molecule type" value="Genomic_DNA"/>
</dbReference>
<evidence type="ECO:0000313" key="2">
    <source>
        <dbReference type="EMBL" id="RCI75757.1"/>
    </source>
</evidence>
<dbReference type="InterPro" id="IPR038670">
    <property type="entry name" value="HslJ-like_sf"/>
</dbReference>
<sequence>MKPSLALFASTALVLGGCASQETTLETEQAYQVDWVGAQPTMDYSHISLTFDGQGRAFGNGGCNHWFASYTLQDDLLQFGAIGSTRRLCAAEIMEQERRFLALLQSVQHWDISPSDELRLWPAEGKPLRLV</sequence>
<proteinExistence type="predicted"/>
<dbReference type="PROSITE" id="PS51257">
    <property type="entry name" value="PROKAR_LIPOPROTEIN"/>
    <property type="match status" value="1"/>
</dbReference>
<reference evidence="2 3" key="1">
    <citation type="submission" date="2018-07" db="EMBL/GenBank/DDBJ databases">
        <title>Mechanisms of high-level aminoglycoside resistance among Gram-negative pathogens in Brazil.</title>
        <authorList>
            <person name="Ballaben A.S."/>
            <person name="Darini A.L.C."/>
            <person name="Doi Y."/>
        </authorList>
    </citation>
    <scope>NUCLEOTIDE SEQUENCE [LARGE SCALE GENOMIC DNA]</scope>
    <source>
        <strain evidence="2 3">B2-305</strain>
    </source>
</reference>
<feature type="domain" description="DUF306" evidence="1">
    <location>
        <begin position="27"/>
        <end position="128"/>
    </location>
</feature>
<feature type="non-terminal residue" evidence="2">
    <location>
        <position position="131"/>
    </location>
</feature>
<dbReference type="InterPro" id="IPR053147">
    <property type="entry name" value="Hsp_HslJ-like"/>
</dbReference>
<evidence type="ECO:0000313" key="3">
    <source>
        <dbReference type="Proteomes" id="UP000253594"/>
    </source>
</evidence>
<dbReference type="InterPro" id="IPR005184">
    <property type="entry name" value="DUF306_Meta_HslJ"/>
</dbReference>
<dbReference type="Proteomes" id="UP000253594">
    <property type="component" value="Unassembled WGS sequence"/>
</dbReference>
<dbReference type="Pfam" id="PF03724">
    <property type="entry name" value="META"/>
    <property type="match status" value="1"/>
</dbReference>
<evidence type="ECO:0000259" key="1">
    <source>
        <dbReference type="Pfam" id="PF03724"/>
    </source>
</evidence>
<dbReference type="PANTHER" id="PTHR35535">
    <property type="entry name" value="HEAT SHOCK PROTEIN HSLJ"/>
    <property type="match status" value="1"/>
</dbReference>
<dbReference type="Gene3D" id="2.40.128.270">
    <property type="match status" value="1"/>
</dbReference>
<dbReference type="PANTHER" id="PTHR35535:SF1">
    <property type="entry name" value="HEAT SHOCK PROTEIN HSLJ"/>
    <property type="match status" value="1"/>
</dbReference>